<proteinExistence type="predicted"/>
<dbReference type="NCBIfam" id="TIGR01764">
    <property type="entry name" value="excise"/>
    <property type="match status" value="1"/>
</dbReference>
<dbReference type="EMBL" id="FNEB01000033">
    <property type="protein sequence ID" value="SDJ44690.1"/>
    <property type="molecule type" value="Genomic_DNA"/>
</dbReference>
<dbReference type="RefSeq" id="WP_090030821.1">
    <property type="nucleotide sequence ID" value="NZ_FNEB01000033.1"/>
</dbReference>
<evidence type="ECO:0000313" key="2">
    <source>
        <dbReference type="EMBL" id="SDJ44690.1"/>
    </source>
</evidence>
<protein>
    <submittedName>
        <fullName evidence="2">DNA binding domain-containing protein, excisionase family</fullName>
    </submittedName>
</protein>
<gene>
    <name evidence="2" type="ORF">SAMN05421850_1333</name>
</gene>
<feature type="domain" description="Helix-turn-helix" evidence="1">
    <location>
        <begin position="10"/>
        <end position="53"/>
    </location>
</feature>
<name>A0A1G8TVD9_9RHOB</name>
<dbReference type="STRING" id="490829.SAMN05421850_1333"/>
<keyword evidence="3" id="KW-1185">Reference proteome</keyword>
<reference evidence="2 3" key="1">
    <citation type="submission" date="2016-10" db="EMBL/GenBank/DDBJ databases">
        <authorList>
            <person name="de Groot N.N."/>
        </authorList>
    </citation>
    <scope>NUCLEOTIDE SEQUENCE [LARGE SCALE GENOMIC DNA]</scope>
    <source>
        <strain evidence="2 3">DSM 28010</strain>
    </source>
</reference>
<organism evidence="2 3">
    <name type="scientific">Lutimaribacter saemankumensis</name>
    <dbReference type="NCBI Taxonomy" id="490829"/>
    <lineage>
        <taxon>Bacteria</taxon>
        <taxon>Pseudomonadati</taxon>
        <taxon>Pseudomonadota</taxon>
        <taxon>Alphaproteobacteria</taxon>
        <taxon>Rhodobacterales</taxon>
        <taxon>Roseobacteraceae</taxon>
        <taxon>Lutimaribacter</taxon>
    </lineage>
</organism>
<dbReference type="Proteomes" id="UP000199340">
    <property type="component" value="Unassembled WGS sequence"/>
</dbReference>
<dbReference type="InterPro" id="IPR010093">
    <property type="entry name" value="SinI_DNA-bd"/>
</dbReference>
<dbReference type="Pfam" id="PF12728">
    <property type="entry name" value="HTH_17"/>
    <property type="match status" value="1"/>
</dbReference>
<sequence>MTKSNKTPPLLTVRDIARLDNVSEKTVRRAIASGDLEAIRIGPGKRLLRIHPEAHAAYRRTHRSWA</sequence>
<evidence type="ECO:0000313" key="3">
    <source>
        <dbReference type="Proteomes" id="UP000199340"/>
    </source>
</evidence>
<accession>A0A1G8TVD9</accession>
<dbReference type="OrthoDB" id="7876254at2"/>
<evidence type="ECO:0000259" key="1">
    <source>
        <dbReference type="Pfam" id="PF12728"/>
    </source>
</evidence>
<dbReference type="InterPro" id="IPR041657">
    <property type="entry name" value="HTH_17"/>
</dbReference>
<dbReference type="GO" id="GO:0003677">
    <property type="term" value="F:DNA binding"/>
    <property type="evidence" value="ECO:0007669"/>
    <property type="project" value="InterPro"/>
</dbReference>
<dbReference type="AlphaFoldDB" id="A0A1G8TVD9"/>